<keyword evidence="4" id="KW-1185">Reference proteome</keyword>
<dbReference type="GO" id="GO:0006351">
    <property type="term" value="P:DNA-templated transcription"/>
    <property type="evidence" value="ECO:0007669"/>
    <property type="project" value="InterPro"/>
</dbReference>
<accession>A0A177CM72</accession>
<protein>
    <recommendedName>
        <fullName evidence="2">Xylanolytic transcriptional activator regulatory domain-containing protein</fullName>
    </recommendedName>
</protein>
<dbReference type="InParanoid" id="A0A177CM72"/>
<dbReference type="InterPro" id="IPR007219">
    <property type="entry name" value="XnlR_reg_dom"/>
</dbReference>
<gene>
    <name evidence="3" type="ORF">CC84DRAFT_1174084</name>
</gene>
<feature type="domain" description="Xylanolytic transcriptional activator regulatory" evidence="2">
    <location>
        <begin position="38"/>
        <end position="108"/>
    </location>
</feature>
<evidence type="ECO:0000259" key="2">
    <source>
        <dbReference type="Pfam" id="PF04082"/>
    </source>
</evidence>
<dbReference type="CDD" id="cd12148">
    <property type="entry name" value="fungal_TF_MHR"/>
    <property type="match status" value="1"/>
</dbReference>
<sequence>MALKASTCYYSSGAYSPSARKLREFFVPGWRECKELYSARAKLLFDLSQENNKIVLVQSALLMSYWYSNSADVKQSWYWTGISFSIAQSFGLHALAKARPRSQEETLWQNIRLCSRKKEFEESLSGLDYSGATSIIRTNCLDKAHNAAKRARARFEWHNRGPLCLDRRSLGDSVVGRTFHHTTTSASYRHVSDQPKEQGPVRLDSVRCLQIRFDGKYPAASMLKGVMIVTKETILNKVGEMRK</sequence>
<evidence type="ECO:0000313" key="3">
    <source>
        <dbReference type="EMBL" id="OAG08635.1"/>
    </source>
</evidence>
<dbReference type="Pfam" id="PF04082">
    <property type="entry name" value="Fungal_trans"/>
    <property type="match status" value="1"/>
</dbReference>
<dbReference type="OrthoDB" id="4161332at2759"/>
<evidence type="ECO:0000256" key="1">
    <source>
        <dbReference type="ARBA" id="ARBA00023242"/>
    </source>
</evidence>
<reference evidence="3 4" key="1">
    <citation type="submission" date="2016-05" db="EMBL/GenBank/DDBJ databases">
        <title>Comparative analysis of secretome profiles of manganese(II)-oxidizing ascomycete fungi.</title>
        <authorList>
            <consortium name="DOE Joint Genome Institute"/>
            <person name="Zeiner C.A."/>
            <person name="Purvine S.O."/>
            <person name="Zink E.M."/>
            <person name="Wu S."/>
            <person name="Pasa-Tolic L."/>
            <person name="Chaput D.L."/>
            <person name="Haridas S."/>
            <person name="Grigoriev I.V."/>
            <person name="Santelli C.M."/>
            <person name="Hansel C.M."/>
        </authorList>
    </citation>
    <scope>NUCLEOTIDE SEQUENCE [LARGE SCALE GENOMIC DNA]</scope>
    <source>
        <strain evidence="3 4">AP3s5-JAC2a</strain>
    </source>
</reference>
<dbReference type="GO" id="GO:0008270">
    <property type="term" value="F:zinc ion binding"/>
    <property type="evidence" value="ECO:0007669"/>
    <property type="project" value="InterPro"/>
</dbReference>
<keyword evidence="1" id="KW-0539">Nucleus</keyword>
<organism evidence="3 4">
    <name type="scientific">Paraphaeosphaeria sporulosa</name>
    <dbReference type="NCBI Taxonomy" id="1460663"/>
    <lineage>
        <taxon>Eukaryota</taxon>
        <taxon>Fungi</taxon>
        <taxon>Dikarya</taxon>
        <taxon>Ascomycota</taxon>
        <taxon>Pezizomycotina</taxon>
        <taxon>Dothideomycetes</taxon>
        <taxon>Pleosporomycetidae</taxon>
        <taxon>Pleosporales</taxon>
        <taxon>Massarineae</taxon>
        <taxon>Didymosphaeriaceae</taxon>
        <taxon>Paraphaeosphaeria</taxon>
    </lineage>
</organism>
<dbReference type="STRING" id="1460663.A0A177CM72"/>
<dbReference type="InterPro" id="IPR052761">
    <property type="entry name" value="Fungal_Detox/Toxin_TFs"/>
</dbReference>
<dbReference type="GeneID" id="28763559"/>
<dbReference type="PANTHER" id="PTHR47425">
    <property type="entry name" value="FARB-RELATED"/>
    <property type="match status" value="1"/>
</dbReference>
<dbReference type="Proteomes" id="UP000077069">
    <property type="component" value="Unassembled WGS sequence"/>
</dbReference>
<dbReference type="EMBL" id="KV441550">
    <property type="protein sequence ID" value="OAG08635.1"/>
    <property type="molecule type" value="Genomic_DNA"/>
</dbReference>
<dbReference type="GO" id="GO:0003677">
    <property type="term" value="F:DNA binding"/>
    <property type="evidence" value="ECO:0007669"/>
    <property type="project" value="InterPro"/>
</dbReference>
<dbReference type="PANTHER" id="PTHR47425:SF3">
    <property type="entry name" value="ZN(II)2CYS6 TRANSCRIPTION FACTOR (EUROFUNG)"/>
    <property type="match status" value="1"/>
</dbReference>
<evidence type="ECO:0000313" key="4">
    <source>
        <dbReference type="Proteomes" id="UP000077069"/>
    </source>
</evidence>
<name>A0A177CM72_9PLEO</name>
<dbReference type="RefSeq" id="XP_018039000.1">
    <property type="nucleotide sequence ID" value="XM_018180073.1"/>
</dbReference>
<dbReference type="AlphaFoldDB" id="A0A177CM72"/>
<proteinExistence type="predicted"/>